<organism evidence="1">
    <name type="scientific">marine sediment metagenome</name>
    <dbReference type="NCBI Taxonomy" id="412755"/>
    <lineage>
        <taxon>unclassified sequences</taxon>
        <taxon>metagenomes</taxon>
        <taxon>ecological metagenomes</taxon>
    </lineage>
</organism>
<gene>
    <name evidence="1" type="ORF">S12H4_58236</name>
</gene>
<protein>
    <recommendedName>
        <fullName evidence="2">Bacterial Ig-like domain-containing protein</fullName>
    </recommendedName>
</protein>
<evidence type="ECO:0008006" key="2">
    <source>
        <dbReference type="Google" id="ProtNLM"/>
    </source>
</evidence>
<dbReference type="Gene3D" id="2.60.40.10">
    <property type="entry name" value="Immunoglobulins"/>
    <property type="match status" value="1"/>
</dbReference>
<dbReference type="EMBL" id="BARW01037787">
    <property type="protein sequence ID" value="GAJ18109.1"/>
    <property type="molecule type" value="Genomic_DNA"/>
</dbReference>
<dbReference type="InterPro" id="IPR013783">
    <property type="entry name" value="Ig-like_fold"/>
</dbReference>
<sequence length="138" mass="14876">RAYDLKVYGFQAGDYTVSVSYVRGVPPNPPPEIDISVPATTVALGNPVTVTVSATDPDGVLLVSFMVSSPWPEEWGSASSNSQYEDIIEYVMSFDEEASLTFVPGWAGTYTVEAWACDELGNRTPEAVPVTDTFVVSE</sequence>
<reference evidence="1" key="1">
    <citation type="journal article" date="2014" name="Front. Microbiol.">
        <title>High frequency of phylogenetically diverse reductive dehalogenase-homologous genes in deep subseafloor sedimentary metagenomes.</title>
        <authorList>
            <person name="Kawai M."/>
            <person name="Futagami T."/>
            <person name="Toyoda A."/>
            <person name="Takaki Y."/>
            <person name="Nishi S."/>
            <person name="Hori S."/>
            <person name="Arai W."/>
            <person name="Tsubouchi T."/>
            <person name="Morono Y."/>
            <person name="Uchiyama I."/>
            <person name="Ito T."/>
            <person name="Fujiyama A."/>
            <person name="Inagaki F."/>
            <person name="Takami H."/>
        </authorList>
    </citation>
    <scope>NUCLEOTIDE SEQUENCE</scope>
    <source>
        <strain evidence="1">Expedition CK06-06</strain>
    </source>
</reference>
<feature type="non-terminal residue" evidence="1">
    <location>
        <position position="1"/>
    </location>
</feature>
<name>X1UKR3_9ZZZZ</name>
<comment type="caution">
    <text evidence="1">The sequence shown here is derived from an EMBL/GenBank/DDBJ whole genome shotgun (WGS) entry which is preliminary data.</text>
</comment>
<accession>X1UKR3</accession>
<dbReference type="AlphaFoldDB" id="X1UKR3"/>
<proteinExistence type="predicted"/>
<evidence type="ECO:0000313" key="1">
    <source>
        <dbReference type="EMBL" id="GAJ18109.1"/>
    </source>
</evidence>